<feature type="transmembrane region" description="Helical" evidence="1">
    <location>
        <begin position="6"/>
        <end position="29"/>
    </location>
</feature>
<gene>
    <name evidence="2" type="ordered locus">AciPR4_1774</name>
</gene>
<organism evidence="2 3">
    <name type="scientific">Terriglobus saanensis (strain ATCC BAA-1853 / DSM 23119 / SP1PR4)</name>
    <dbReference type="NCBI Taxonomy" id="401053"/>
    <lineage>
        <taxon>Bacteria</taxon>
        <taxon>Pseudomonadati</taxon>
        <taxon>Acidobacteriota</taxon>
        <taxon>Terriglobia</taxon>
        <taxon>Terriglobales</taxon>
        <taxon>Acidobacteriaceae</taxon>
        <taxon>Terriglobus</taxon>
    </lineage>
</organism>
<dbReference type="OrthoDB" id="123434at2"/>
<dbReference type="HOGENOM" id="CLU_2940275_0_0_0"/>
<dbReference type="EMBL" id="CP002467">
    <property type="protein sequence ID" value="ADV82580.1"/>
    <property type="molecule type" value="Genomic_DNA"/>
</dbReference>
<evidence type="ECO:0000256" key="1">
    <source>
        <dbReference type="SAM" id="Phobius"/>
    </source>
</evidence>
<dbReference type="KEGG" id="tsa:AciPR4_1774"/>
<dbReference type="AlphaFoldDB" id="E8V4V2"/>
<name>E8V4V2_TERSS</name>
<evidence type="ECO:0000313" key="3">
    <source>
        <dbReference type="Proteomes" id="UP000006844"/>
    </source>
</evidence>
<proteinExistence type="predicted"/>
<keyword evidence="1" id="KW-0472">Membrane</keyword>
<accession>E8V4V2</accession>
<evidence type="ECO:0000313" key="2">
    <source>
        <dbReference type="EMBL" id="ADV82580.1"/>
    </source>
</evidence>
<keyword evidence="1" id="KW-0812">Transmembrane</keyword>
<dbReference type="Proteomes" id="UP000006844">
    <property type="component" value="Chromosome"/>
</dbReference>
<keyword evidence="3" id="KW-1185">Reference proteome</keyword>
<keyword evidence="1" id="KW-1133">Transmembrane helix</keyword>
<sequence length="60" mass="6317">MSSTLLVSAVFASLVAGVLIAYGICLGMFRVFRVHSMQAAQQRIASREAQSLSAAQMAGN</sequence>
<dbReference type="STRING" id="401053.AciPR4_1774"/>
<reference evidence="2 3" key="1">
    <citation type="journal article" date="2012" name="Stand. Genomic Sci.">
        <title>Complete genome sequence of Terriglobus saanensis type strain SP1PR4(T), an Acidobacteria from tundra soil.</title>
        <authorList>
            <person name="Rawat S.R."/>
            <person name="Mannisto M.K."/>
            <person name="Starovoytov V."/>
            <person name="Goodwin L."/>
            <person name="Nolan M."/>
            <person name="Hauser L."/>
            <person name="Land M."/>
            <person name="Davenport K.W."/>
            <person name="Woyke T."/>
            <person name="Haggblom M.M."/>
        </authorList>
    </citation>
    <scope>NUCLEOTIDE SEQUENCE</scope>
    <source>
        <strain evidence="3">ATCC BAA-1853 / DSM 23119 / SP1PR4</strain>
    </source>
</reference>
<protein>
    <submittedName>
        <fullName evidence="2">Uncharacterized protein</fullName>
    </submittedName>
</protein>
<dbReference type="RefSeq" id="WP_013568313.1">
    <property type="nucleotide sequence ID" value="NC_014963.1"/>
</dbReference>